<dbReference type="SUPFAM" id="SSF46785">
    <property type="entry name" value="Winged helix' DNA-binding domain"/>
    <property type="match status" value="1"/>
</dbReference>
<comment type="caution">
    <text evidence="7">The sequence shown here is derived from an EMBL/GenBank/DDBJ whole genome shotgun (WGS) entry which is preliminary data.</text>
</comment>
<dbReference type="SUPFAM" id="SSF74788">
    <property type="entry name" value="Cullin repeat-like"/>
    <property type="match status" value="1"/>
</dbReference>
<organism evidence="7 8">
    <name type="scientific">Nannochloropsis salina CCMP1776</name>
    <dbReference type="NCBI Taxonomy" id="1027361"/>
    <lineage>
        <taxon>Eukaryota</taxon>
        <taxon>Sar</taxon>
        <taxon>Stramenopiles</taxon>
        <taxon>Ochrophyta</taxon>
        <taxon>Eustigmatophyceae</taxon>
        <taxon>Eustigmatales</taxon>
        <taxon>Monodopsidaceae</taxon>
        <taxon>Microchloropsis</taxon>
        <taxon>Microchloropsis salina</taxon>
    </lineage>
</organism>
<accession>A0A4D9DID3</accession>
<evidence type="ECO:0000256" key="3">
    <source>
        <dbReference type="ARBA" id="ARBA00022843"/>
    </source>
</evidence>
<evidence type="ECO:0000256" key="2">
    <source>
        <dbReference type="ARBA" id="ARBA00022499"/>
    </source>
</evidence>
<dbReference type="InterPro" id="IPR016157">
    <property type="entry name" value="Cullin_CS"/>
</dbReference>
<dbReference type="Gene3D" id="3.30.230.130">
    <property type="entry name" value="Cullin, Chain C, Domain 2"/>
    <property type="match status" value="1"/>
</dbReference>
<evidence type="ECO:0000259" key="6">
    <source>
        <dbReference type="PROSITE" id="PS50069"/>
    </source>
</evidence>
<keyword evidence="3" id="KW-0832">Ubl conjugation</keyword>
<dbReference type="PANTHER" id="PTHR11932">
    <property type="entry name" value="CULLIN"/>
    <property type="match status" value="1"/>
</dbReference>
<dbReference type="Pfam" id="PF00888">
    <property type="entry name" value="Cullin"/>
    <property type="match status" value="1"/>
</dbReference>
<dbReference type="GO" id="GO:0006511">
    <property type="term" value="P:ubiquitin-dependent protein catabolic process"/>
    <property type="evidence" value="ECO:0007669"/>
    <property type="project" value="InterPro"/>
</dbReference>
<dbReference type="InterPro" id="IPR045093">
    <property type="entry name" value="Cullin"/>
</dbReference>
<reference evidence="7 8" key="1">
    <citation type="submission" date="2019-01" db="EMBL/GenBank/DDBJ databases">
        <title>Nuclear Genome Assembly of the Microalgal Biofuel strain Nannochloropsis salina CCMP1776.</title>
        <authorList>
            <person name="Hovde B."/>
        </authorList>
    </citation>
    <scope>NUCLEOTIDE SEQUENCE [LARGE SCALE GENOMIC DNA]</scope>
    <source>
        <strain evidence="7 8">CCMP1776</strain>
    </source>
</reference>
<dbReference type="InterPro" id="IPR016158">
    <property type="entry name" value="Cullin_homology"/>
</dbReference>
<dbReference type="InterPro" id="IPR019559">
    <property type="entry name" value="Cullin_neddylation_domain"/>
</dbReference>
<dbReference type="OrthoDB" id="27073at2759"/>
<dbReference type="Pfam" id="PF26557">
    <property type="entry name" value="Cullin_AB"/>
    <property type="match status" value="1"/>
</dbReference>
<evidence type="ECO:0000256" key="1">
    <source>
        <dbReference type="ARBA" id="ARBA00006019"/>
    </source>
</evidence>
<dbReference type="PROSITE" id="PS01256">
    <property type="entry name" value="CULLIN_1"/>
    <property type="match status" value="1"/>
</dbReference>
<sequence>MASAPPPNPITIEEGWEKEILPKAILPLERILNEGLQDRQRRDLFGPREYVHIYTICYNMCTQRNPFNWSEPLYQKHNETISDYLTRTVLPSLRNHHKEYLLVEVKRRWENHKIMNEWMRKFFMYLDRYYVKHNNLTSLHVSGIKFFKEQVYDVVKPDVVQAMLAMINLEREGQVIDRALIKSCVEIFETMGDQKECYKEDLEETLLSDTREYYAKKSQGWIETDSTPAYLLKAEAALEEEKARVANYLNAETEEKLLKVVIEELLEKQETTLLEREGSGCAMLLTNDKYEDLSRMYRLFSRVPSGLLPMAKIVQAHIERMGNEVINQREARMHEEGEKDTNQDPNFVKALLSLHDKFVGVVNAQFEKNSLFHKALKEAFVEFVNKDVGKFKNADLLSSFCDRILKKGGEKLGDAEVENHLEKVVNLFTYLTDKDLFAEIYRNQLAKRLLNARSSSDDWEKLMIGKLKHRCGAQFTGKMEGMLNDLAVGADHQKEFLEYLKDKATEASASSSSVPLLGGKMAPDDFSVKVLTTGYWPSYTQLDVRLPDEMLRCTQAFKAWYDLKNSRRRLAWQHSLGSATLRAKYGSKTYDLQTNTLQAVLLLSFQSDEESLGLSTLKERLNVPTEQMKPLLHSLSCGRYKILKKQPASDKIKETDTFTINPSFSCPQRVIRIPMATIEESHNPNRIEEDRSIAIEAAIVRIMKARKVLTHQQLTSEVLSQLAFFRPNPKVVKQRIHALIDREYLERDENPNQYKYLA</sequence>
<keyword evidence="8" id="KW-1185">Reference proteome</keyword>
<evidence type="ECO:0000256" key="5">
    <source>
        <dbReference type="RuleBase" id="RU003829"/>
    </source>
</evidence>
<keyword evidence="2" id="KW-1017">Isopeptide bond</keyword>
<dbReference type="GO" id="GO:0031625">
    <property type="term" value="F:ubiquitin protein ligase binding"/>
    <property type="evidence" value="ECO:0007669"/>
    <property type="project" value="InterPro"/>
</dbReference>
<dbReference type="SUPFAM" id="SSF75632">
    <property type="entry name" value="Cullin homology domain"/>
    <property type="match status" value="1"/>
</dbReference>
<dbReference type="Proteomes" id="UP000355283">
    <property type="component" value="Unassembled WGS sequence"/>
</dbReference>
<dbReference type="InterPro" id="IPR059120">
    <property type="entry name" value="Cullin-like_AB"/>
</dbReference>
<dbReference type="GO" id="GO:0031461">
    <property type="term" value="C:cullin-RING ubiquitin ligase complex"/>
    <property type="evidence" value="ECO:0007669"/>
    <property type="project" value="InterPro"/>
</dbReference>
<dbReference type="AlphaFoldDB" id="A0A4D9DID3"/>
<gene>
    <name evidence="7" type="ORF">NSK_000287</name>
</gene>
<dbReference type="SMART" id="SM00884">
    <property type="entry name" value="Cullin_Nedd8"/>
    <property type="match status" value="1"/>
</dbReference>
<name>A0A4D9DID3_9STRA</name>
<dbReference type="FunFam" id="1.20.1310.10:FF:000002">
    <property type="entry name" value="cullin-3 isoform X1"/>
    <property type="match status" value="1"/>
</dbReference>
<dbReference type="InterPro" id="IPR036388">
    <property type="entry name" value="WH-like_DNA-bd_sf"/>
</dbReference>
<dbReference type="Gene3D" id="1.10.10.10">
    <property type="entry name" value="Winged helix-like DNA-binding domain superfamily/Winged helix DNA-binding domain"/>
    <property type="match status" value="1"/>
</dbReference>
<evidence type="ECO:0000313" key="8">
    <source>
        <dbReference type="Proteomes" id="UP000355283"/>
    </source>
</evidence>
<dbReference type="SMART" id="SM00182">
    <property type="entry name" value="CULLIN"/>
    <property type="match status" value="1"/>
</dbReference>
<dbReference type="InterPro" id="IPR016159">
    <property type="entry name" value="Cullin_repeat-like_dom_sf"/>
</dbReference>
<feature type="domain" description="Cullin family profile" evidence="6">
    <location>
        <begin position="392"/>
        <end position="636"/>
    </location>
</feature>
<dbReference type="Gene3D" id="1.20.1310.10">
    <property type="entry name" value="Cullin Repeats"/>
    <property type="match status" value="4"/>
</dbReference>
<proteinExistence type="inferred from homology"/>
<dbReference type="EMBL" id="SDOX01000001">
    <property type="protein sequence ID" value="TFJ88718.1"/>
    <property type="molecule type" value="Genomic_DNA"/>
</dbReference>
<dbReference type="InterPro" id="IPR036317">
    <property type="entry name" value="Cullin_homology_sf"/>
</dbReference>
<dbReference type="InterPro" id="IPR036390">
    <property type="entry name" value="WH_DNA-bd_sf"/>
</dbReference>
<comment type="similarity">
    <text evidence="1 4 5">Belongs to the cullin family.</text>
</comment>
<protein>
    <recommendedName>
        <fullName evidence="6">Cullin family profile domain-containing protein</fullName>
    </recommendedName>
</protein>
<dbReference type="FunFam" id="1.10.10.10:FF:000014">
    <property type="entry name" value="Cullin 1"/>
    <property type="match status" value="1"/>
</dbReference>
<dbReference type="FunFam" id="1.20.1310.10:FF:000001">
    <property type="entry name" value="Cullin 3"/>
    <property type="match status" value="1"/>
</dbReference>
<dbReference type="InterPro" id="IPR001373">
    <property type="entry name" value="Cullin_N"/>
</dbReference>
<dbReference type="PROSITE" id="PS50069">
    <property type="entry name" value="CULLIN_2"/>
    <property type="match status" value="1"/>
</dbReference>
<dbReference type="Pfam" id="PF10557">
    <property type="entry name" value="Cullin_Nedd8"/>
    <property type="match status" value="1"/>
</dbReference>
<evidence type="ECO:0000256" key="4">
    <source>
        <dbReference type="PROSITE-ProRule" id="PRU00330"/>
    </source>
</evidence>
<evidence type="ECO:0000313" key="7">
    <source>
        <dbReference type="EMBL" id="TFJ88718.1"/>
    </source>
</evidence>